<reference evidence="2" key="1">
    <citation type="journal article" date="2023" name="Mol. Phylogenet. Evol.">
        <title>Genome-scale phylogeny and comparative genomics of the fungal order Sordariales.</title>
        <authorList>
            <person name="Hensen N."/>
            <person name="Bonometti L."/>
            <person name="Westerberg I."/>
            <person name="Brannstrom I.O."/>
            <person name="Guillou S."/>
            <person name="Cros-Aarteil S."/>
            <person name="Calhoun S."/>
            <person name="Haridas S."/>
            <person name="Kuo A."/>
            <person name="Mondo S."/>
            <person name="Pangilinan J."/>
            <person name="Riley R."/>
            <person name="LaButti K."/>
            <person name="Andreopoulos B."/>
            <person name="Lipzen A."/>
            <person name="Chen C."/>
            <person name="Yan M."/>
            <person name="Daum C."/>
            <person name="Ng V."/>
            <person name="Clum A."/>
            <person name="Steindorff A."/>
            <person name="Ohm R.A."/>
            <person name="Martin F."/>
            <person name="Silar P."/>
            <person name="Natvig D.O."/>
            <person name="Lalanne C."/>
            <person name="Gautier V."/>
            <person name="Ament-Velasquez S.L."/>
            <person name="Kruys A."/>
            <person name="Hutchinson M.I."/>
            <person name="Powell A.J."/>
            <person name="Barry K."/>
            <person name="Miller A.N."/>
            <person name="Grigoriev I.V."/>
            <person name="Debuchy R."/>
            <person name="Gladieux P."/>
            <person name="Hiltunen Thoren M."/>
            <person name="Johannesson H."/>
        </authorList>
    </citation>
    <scope>NUCLEOTIDE SEQUENCE</scope>
    <source>
        <strain evidence="2">PSN293</strain>
    </source>
</reference>
<evidence type="ECO:0000313" key="2">
    <source>
        <dbReference type="EMBL" id="KAK4215096.1"/>
    </source>
</evidence>
<proteinExistence type="predicted"/>
<dbReference type="Proteomes" id="UP001301769">
    <property type="component" value="Unassembled WGS sequence"/>
</dbReference>
<dbReference type="AlphaFoldDB" id="A0AAN6YAC1"/>
<evidence type="ECO:0000256" key="1">
    <source>
        <dbReference type="SAM" id="MobiDB-lite"/>
    </source>
</evidence>
<keyword evidence="3" id="KW-1185">Reference proteome</keyword>
<evidence type="ECO:0000313" key="3">
    <source>
        <dbReference type="Proteomes" id="UP001301769"/>
    </source>
</evidence>
<dbReference type="EMBL" id="MU858084">
    <property type="protein sequence ID" value="KAK4215096.1"/>
    <property type="molecule type" value="Genomic_DNA"/>
</dbReference>
<protein>
    <submittedName>
        <fullName evidence="2">Uncharacterized protein</fullName>
    </submittedName>
</protein>
<feature type="region of interest" description="Disordered" evidence="1">
    <location>
        <begin position="142"/>
        <end position="233"/>
    </location>
</feature>
<feature type="compositionally biased region" description="Acidic residues" evidence="1">
    <location>
        <begin position="200"/>
        <end position="210"/>
    </location>
</feature>
<sequence length="304" mass="32829">MENTPEAESFTHPTPMFFQPTTGFSALTTNNTANPVLHGFGSSSTPTPAPGRPDLPDFDEQNAVVPAPAATSPTKRKINLRYDHEIDQAIYNPSWVQKESGIYPLGDQDKLVEVETGNGPMTISYHAATRSIFLSTVREDSDSSKSDEFVVSPAPPKQLAAGYSFQSDSSPSKKRSRNEGSGRSRTPNTTLPDKRARIETDEDVIFDDLDITANPTDRDSPTLGEGVPDPVVRQTTAPVPTVSGYGVPPPILGSGNWELPVPRTLSGETLLEMEQSLLAWLAVVQFTSAERPSESSESSESPVI</sequence>
<reference evidence="2" key="2">
    <citation type="submission" date="2023-05" db="EMBL/GenBank/DDBJ databases">
        <authorList>
            <consortium name="Lawrence Berkeley National Laboratory"/>
            <person name="Steindorff A."/>
            <person name="Hensen N."/>
            <person name="Bonometti L."/>
            <person name="Westerberg I."/>
            <person name="Brannstrom I.O."/>
            <person name="Guillou S."/>
            <person name="Cros-Aarteil S."/>
            <person name="Calhoun S."/>
            <person name="Haridas S."/>
            <person name="Kuo A."/>
            <person name="Mondo S."/>
            <person name="Pangilinan J."/>
            <person name="Riley R."/>
            <person name="Labutti K."/>
            <person name="Andreopoulos B."/>
            <person name="Lipzen A."/>
            <person name="Chen C."/>
            <person name="Yanf M."/>
            <person name="Daum C."/>
            <person name="Ng V."/>
            <person name="Clum A."/>
            <person name="Ohm R."/>
            <person name="Martin F."/>
            <person name="Silar P."/>
            <person name="Natvig D."/>
            <person name="Lalanne C."/>
            <person name="Gautier V."/>
            <person name="Ament-Velasquez S.L."/>
            <person name="Kruys A."/>
            <person name="Hutchinson M.I."/>
            <person name="Powell A.J."/>
            <person name="Barry K."/>
            <person name="Miller A.N."/>
            <person name="Grigoriev I.V."/>
            <person name="Debuchy R."/>
            <person name="Gladieux P."/>
            <person name="Thoren M.H."/>
            <person name="Johannesson H."/>
        </authorList>
    </citation>
    <scope>NUCLEOTIDE SEQUENCE</scope>
    <source>
        <strain evidence="2">PSN293</strain>
    </source>
</reference>
<name>A0AAN6YAC1_9PEZI</name>
<accession>A0AAN6YAC1</accession>
<feature type="compositionally biased region" description="Polar residues" evidence="1">
    <location>
        <begin position="19"/>
        <end position="34"/>
    </location>
</feature>
<gene>
    <name evidence="2" type="ORF">QBC37DRAFT_138226</name>
</gene>
<organism evidence="2 3">
    <name type="scientific">Rhypophila decipiens</name>
    <dbReference type="NCBI Taxonomy" id="261697"/>
    <lineage>
        <taxon>Eukaryota</taxon>
        <taxon>Fungi</taxon>
        <taxon>Dikarya</taxon>
        <taxon>Ascomycota</taxon>
        <taxon>Pezizomycotina</taxon>
        <taxon>Sordariomycetes</taxon>
        <taxon>Sordariomycetidae</taxon>
        <taxon>Sordariales</taxon>
        <taxon>Naviculisporaceae</taxon>
        <taxon>Rhypophila</taxon>
    </lineage>
</organism>
<feature type="region of interest" description="Disordered" evidence="1">
    <location>
        <begin position="1"/>
        <end position="75"/>
    </location>
</feature>
<comment type="caution">
    <text evidence="2">The sequence shown here is derived from an EMBL/GenBank/DDBJ whole genome shotgun (WGS) entry which is preliminary data.</text>
</comment>